<dbReference type="EMBL" id="JARBJD010000394">
    <property type="protein sequence ID" value="KAK2942635.1"/>
    <property type="molecule type" value="Genomic_DNA"/>
</dbReference>
<dbReference type="InterPro" id="IPR016024">
    <property type="entry name" value="ARM-type_fold"/>
</dbReference>
<reference evidence="1 2" key="1">
    <citation type="journal article" date="2022" name="bioRxiv">
        <title>Genomics of Preaxostyla Flagellates Illuminates Evolutionary Transitions and the Path Towards Mitochondrial Loss.</title>
        <authorList>
            <person name="Novak L.V.F."/>
            <person name="Treitli S.C."/>
            <person name="Pyrih J."/>
            <person name="Halakuc P."/>
            <person name="Pipaliya S.V."/>
            <person name="Vacek V."/>
            <person name="Brzon O."/>
            <person name="Soukal P."/>
            <person name="Eme L."/>
            <person name="Dacks J.B."/>
            <person name="Karnkowska A."/>
            <person name="Elias M."/>
            <person name="Hampl V."/>
        </authorList>
    </citation>
    <scope>NUCLEOTIDE SEQUENCE [LARGE SCALE GENOMIC DNA]</scope>
    <source>
        <strain evidence="1">NAU3</strain>
        <tissue evidence="1">Gut</tissue>
    </source>
</reference>
<proteinExistence type="predicted"/>
<sequence>MILLVTNLFLKANPDQMHLFFERDLLLLFSPLNKLPHTLVGRLLTTFASSTSPLLLPFLSSHLPLLTNALRSSSSPHTSPFITEIVLTLSQSNPSTFLALLSNSEQRLLRIAVDCLYETATVFSDESKGRCLSFGKETERLRVLLTVLSKGGHSEQDRIDETKFDLLALLELVVLCTATADDALSDEAVSCLSSHSDLTLVQTRTLLFATQPTLRHTCMFSENAKRDWEYMLDSYDVKLSCPPRFLSSLHFFLSYFETEGN</sequence>
<name>A0ABQ9WT01_9EUKA</name>
<accession>A0ABQ9WT01</accession>
<organism evidence="1 2">
    <name type="scientific">Blattamonas nauphoetae</name>
    <dbReference type="NCBI Taxonomy" id="2049346"/>
    <lineage>
        <taxon>Eukaryota</taxon>
        <taxon>Metamonada</taxon>
        <taxon>Preaxostyla</taxon>
        <taxon>Oxymonadida</taxon>
        <taxon>Blattamonas</taxon>
    </lineage>
</organism>
<dbReference type="Proteomes" id="UP001281761">
    <property type="component" value="Unassembled WGS sequence"/>
</dbReference>
<comment type="caution">
    <text evidence="1">The sequence shown here is derived from an EMBL/GenBank/DDBJ whole genome shotgun (WGS) entry which is preliminary data.</text>
</comment>
<protein>
    <submittedName>
        <fullName evidence="1">Uncharacterized protein</fullName>
    </submittedName>
</protein>
<keyword evidence="2" id="KW-1185">Reference proteome</keyword>
<gene>
    <name evidence="1" type="ORF">BLNAU_22453</name>
</gene>
<evidence type="ECO:0000313" key="2">
    <source>
        <dbReference type="Proteomes" id="UP001281761"/>
    </source>
</evidence>
<dbReference type="SUPFAM" id="SSF48371">
    <property type="entry name" value="ARM repeat"/>
    <property type="match status" value="1"/>
</dbReference>
<evidence type="ECO:0000313" key="1">
    <source>
        <dbReference type="EMBL" id="KAK2942635.1"/>
    </source>
</evidence>